<keyword evidence="2" id="KW-1185">Reference proteome</keyword>
<comment type="caution">
    <text evidence="1">The sequence shown here is derived from an EMBL/GenBank/DDBJ whole genome shotgun (WGS) entry which is preliminary data.</text>
</comment>
<accession>A0AAN8PAD9</accession>
<proteinExistence type="predicted"/>
<gene>
    <name evidence="1" type="ORF">SNE40_018157</name>
</gene>
<dbReference type="Proteomes" id="UP001347796">
    <property type="component" value="Unassembled WGS sequence"/>
</dbReference>
<evidence type="ECO:0000313" key="1">
    <source>
        <dbReference type="EMBL" id="KAK6171719.1"/>
    </source>
</evidence>
<dbReference type="AlphaFoldDB" id="A0AAN8PAD9"/>
<reference evidence="1 2" key="1">
    <citation type="submission" date="2024-01" db="EMBL/GenBank/DDBJ databases">
        <title>The genome of the rayed Mediterranean limpet Patella caerulea (Linnaeus, 1758).</title>
        <authorList>
            <person name="Anh-Thu Weber A."/>
            <person name="Halstead-Nussloch G."/>
        </authorList>
    </citation>
    <scope>NUCLEOTIDE SEQUENCE [LARGE SCALE GENOMIC DNA]</scope>
    <source>
        <strain evidence="1">AATW-2023a</strain>
        <tissue evidence="1">Whole specimen</tissue>
    </source>
</reference>
<evidence type="ECO:0000313" key="2">
    <source>
        <dbReference type="Proteomes" id="UP001347796"/>
    </source>
</evidence>
<dbReference type="EMBL" id="JAZGQO010000013">
    <property type="protein sequence ID" value="KAK6171719.1"/>
    <property type="molecule type" value="Genomic_DNA"/>
</dbReference>
<sequence length="167" mass="18970">MSLNNKDLNFQLGCRSTVNILPQKLYMEDQRLNKLVKTFFARSTDLRPFLLKRKESPSLIQRMIADIALSFLWWGGGEACKPIMGSRAIQQMKLVTVNFENILLLSSASNEKKGASPTHVTDKLELTDIYEQYADLFLGEGKLDGLLHLEVDNTVKPVQLPRRKNSC</sequence>
<organism evidence="1 2">
    <name type="scientific">Patella caerulea</name>
    <name type="common">Rayed Mediterranean limpet</name>
    <dbReference type="NCBI Taxonomy" id="87958"/>
    <lineage>
        <taxon>Eukaryota</taxon>
        <taxon>Metazoa</taxon>
        <taxon>Spiralia</taxon>
        <taxon>Lophotrochozoa</taxon>
        <taxon>Mollusca</taxon>
        <taxon>Gastropoda</taxon>
        <taxon>Patellogastropoda</taxon>
        <taxon>Patelloidea</taxon>
        <taxon>Patellidae</taxon>
        <taxon>Patella</taxon>
    </lineage>
</organism>
<protein>
    <submittedName>
        <fullName evidence="1">Uncharacterized protein</fullName>
    </submittedName>
</protein>
<name>A0AAN8PAD9_PATCE</name>